<reference evidence="15 16" key="1">
    <citation type="submission" date="2019-07" db="EMBL/GenBank/DDBJ databases">
        <title>Draft genome assembly of a fouling barnacle, Amphibalanus amphitrite (Darwin, 1854): The first reference genome for Thecostraca.</title>
        <authorList>
            <person name="Kim W."/>
        </authorList>
    </citation>
    <scope>NUCLEOTIDE SEQUENCE [LARGE SCALE GENOMIC DNA]</scope>
    <source>
        <strain evidence="15">SNU_AA5</strain>
        <tissue evidence="15">Soma without cirri and trophi</tissue>
    </source>
</reference>
<sequence length="336" mass="35138">MGVFINFVVQLTLCRCVMTSPLVVNTWPFTNATETAWQILSASGSALDAVEMGCTTCEKLQCDGTVGFGGSPDENGETTLDAMIMDGDTQNVGAVGCLRRVKSAASVARAVLEHTRHTLLVGELATQFALQLGFKEETLETDHSRQLHQQWRDNNCQPNFWMNVKPDPAQSCGPYSRDWAAAAAAQASTPSWASAKAHDTIGMVAIDSQGKMAAGTSTNGAIHKIPGRVGDSPVPGAGAYVDGAVGGAAATGDGDVMMRFLPSFFAVEAMRSGAEPAEACRSALARIVARHPEFVGAMVALTKDGKHGAACHGIDSFPYSVAGGGEGVRVINVSCE</sequence>
<evidence type="ECO:0000256" key="3">
    <source>
        <dbReference type="ARBA" id="ARBA00022801"/>
    </source>
</evidence>
<feature type="active site" description="Nucleophile" evidence="11">
    <location>
        <position position="200"/>
    </location>
</feature>
<accession>A0A6A4VZ32</accession>
<dbReference type="PANTHER" id="PTHR10188">
    <property type="entry name" value="L-ASPARAGINASE"/>
    <property type="match status" value="1"/>
</dbReference>
<dbReference type="Pfam" id="PF01112">
    <property type="entry name" value="Asparaginase_2"/>
    <property type="match status" value="1"/>
</dbReference>
<dbReference type="GO" id="GO:0005764">
    <property type="term" value="C:lysosome"/>
    <property type="evidence" value="ECO:0007669"/>
    <property type="project" value="TreeGrafter"/>
</dbReference>
<keyword evidence="14" id="KW-0732">Signal</keyword>
<dbReference type="GO" id="GO:0006508">
    <property type="term" value="P:proteolysis"/>
    <property type="evidence" value="ECO:0007669"/>
    <property type="project" value="UniProtKB-KW"/>
</dbReference>
<evidence type="ECO:0000256" key="8">
    <source>
        <dbReference type="ARBA" id="ARBA00078726"/>
    </source>
</evidence>
<dbReference type="PANTHER" id="PTHR10188:SF6">
    <property type="entry name" value="N(4)-(BETA-N-ACETYLGLUCOSAMINYL)-L-ASPARAGINASE"/>
    <property type="match status" value="1"/>
</dbReference>
<keyword evidence="3" id="KW-0378">Hydrolase</keyword>
<organism evidence="15 16">
    <name type="scientific">Amphibalanus amphitrite</name>
    <name type="common">Striped barnacle</name>
    <name type="synonym">Balanus amphitrite</name>
    <dbReference type="NCBI Taxonomy" id="1232801"/>
    <lineage>
        <taxon>Eukaryota</taxon>
        <taxon>Metazoa</taxon>
        <taxon>Ecdysozoa</taxon>
        <taxon>Arthropoda</taxon>
        <taxon>Crustacea</taxon>
        <taxon>Multicrustacea</taxon>
        <taxon>Cirripedia</taxon>
        <taxon>Thoracica</taxon>
        <taxon>Thoracicalcarea</taxon>
        <taxon>Balanomorpha</taxon>
        <taxon>Balanoidea</taxon>
        <taxon>Balanidae</taxon>
        <taxon>Amphibalaninae</taxon>
        <taxon>Amphibalanus</taxon>
    </lineage>
</organism>
<comment type="caution">
    <text evidence="15">The sequence shown here is derived from an EMBL/GenBank/DDBJ whole genome shotgun (WGS) entry which is preliminary data.</text>
</comment>
<dbReference type="EMBL" id="VIIS01001441">
    <property type="protein sequence ID" value="KAF0298160.1"/>
    <property type="molecule type" value="Genomic_DNA"/>
</dbReference>
<evidence type="ECO:0000256" key="13">
    <source>
        <dbReference type="PIRSR" id="PIRSR600246-3"/>
    </source>
</evidence>
<comment type="function">
    <text evidence="6">Cleaves the GlcNAc-Asn bond which joins oligosaccharides to the peptide of asparagine-linked glycoproteins.</text>
</comment>
<dbReference type="InterPro" id="IPR000246">
    <property type="entry name" value="Peptidase_T2"/>
</dbReference>
<evidence type="ECO:0000256" key="11">
    <source>
        <dbReference type="PIRSR" id="PIRSR600246-1"/>
    </source>
</evidence>
<gene>
    <name evidence="15" type="primary">ASPG_3</name>
    <name evidence="15" type="ORF">FJT64_004410</name>
</gene>
<feature type="binding site" evidence="12">
    <location>
        <begin position="228"/>
        <end position="231"/>
    </location>
    <ligand>
        <name>substrate</name>
    </ligand>
</feature>
<dbReference type="Gene3D" id="3.60.20.30">
    <property type="entry name" value="(Glycosyl)asparaginase"/>
    <property type="match status" value="1"/>
</dbReference>
<dbReference type="EC" id="3.5.1.26" evidence="7"/>
<keyword evidence="16" id="KW-1185">Reference proteome</keyword>
<proteinExistence type="inferred from homology"/>
<comment type="catalytic activity">
    <reaction evidence="5">
        <text>N(4)-(beta-N-acetyl-D-glucosaminyl)-L-asparagine + H2O = N-acetyl-beta-D-glucosaminylamine + L-aspartate + H(+)</text>
        <dbReference type="Rhea" id="RHEA:11544"/>
        <dbReference type="ChEBI" id="CHEBI:15377"/>
        <dbReference type="ChEBI" id="CHEBI:15378"/>
        <dbReference type="ChEBI" id="CHEBI:15947"/>
        <dbReference type="ChEBI" id="CHEBI:29991"/>
        <dbReference type="ChEBI" id="CHEBI:58080"/>
        <dbReference type="EC" id="3.5.1.26"/>
    </reaction>
</comment>
<comment type="similarity">
    <text evidence="1">Belongs to the Ntn-hydrolase family.</text>
</comment>
<dbReference type="GO" id="GO:0003948">
    <property type="term" value="F:N4-(beta-N-acetylglucosaminyl)-L-asparaginase activity"/>
    <property type="evidence" value="ECO:0007669"/>
    <property type="project" value="UniProtKB-EC"/>
</dbReference>
<evidence type="ECO:0000256" key="1">
    <source>
        <dbReference type="ARBA" id="ARBA00010872"/>
    </source>
</evidence>
<evidence type="ECO:0000256" key="4">
    <source>
        <dbReference type="ARBA" id="ARBA00022813"/>
    </source>
</evidence>
<dbReference type="AlphaFoldDB" id="A0A6A4VZ32"/>
<keyword evidence="2" id="KW-0645">Protease</keyword>
<feature type="signal peptide" evidence="14">
    <location>
        <begin position="1"/>
        <end position="19"/>
    </location>
</feature>
<feature type="binding site" evidence="12">
    <location>
        <begin position="251"/>
        <end position="254"/>
    </location>
    <ligand>
        <name>substrate</name>
    </ligand>
</feature>
<evidence type="ECO:0000256" key="6">
    <source>
        <dbReference type="ARBA" id="ARBA00053295"/>
    </source>
</evidence>
<dbReference type="SUPFAM" id="SSF56235">
    <property type="entry name" value="N-terminal nucleophile aminohydrolases (Ntn hydrolases)"/>
    <property type="match status" value="1"/>
</dbReference>
<evidence type="ECO:0000256" key="5">
    <source>
        <dbReference type="ARBA" id="ARBA00050421"/>
    </source>
</evidence>
<protein>
    <recommendedName>
        <fullName evidence="7">N(4)-(beta-N-acetylglucosaminyl)-L-asparaginase</fullName>
        <ecNumber evidence="7">3.5.1.26</ecNumber>
    </recommendedName>
    <alternativeName>
        <fullName evidence="9">Aspartylglucosaminidase</fullName>
    </alternativeName>
    <alternativeName>
        <fullName evidence="8">Glycosylasparaginase</fullName>
    </alternativeName>
    <alternativeName>
        <fullName evidence="10">N4-(N-acetyl-beta-glucosaminyl)-L-asparagine amidase</fullName>
    </alternativeName>
</protein>
<evidence type="ECO:0000256" key="7">
    <source>
        <dbReference type="ARBA" id="ARBA00066729"/>
    </source>
</evidence>
<evidence type="ECO:0000313" key="15">
    <source>
        <dbReference type="EMBL" id="KAF0298159.1"/>
    </source>
</evidence>
<evidence type="ECO:0000256" key="9">
    <source>
        <dbReference type="ARBA" id="ARBA00079301"/>
    </source>
</evidence>
<dbReference type="OrthoDB" id="188713at2759"/>
<dbReference type="FunFam" id="3.60.20.30:FF:000003">
    <property type="entry name" value="N(4)-(Beta-N-acetylglucosaminyl)-L-asparaginase isoform X1"/>
    <property type="match status" value="1"/>
</dbReference>
<evidence type="ECO:0000256" key="2">
    <source>
        <dbReference type="ARBA" id="ARBA00022670"/>
    </source>
</evidence>
<dbReference type="EMBL" id="VIIS01001441">
    <property type="protein sequence ID" value="KAF0298159.1"/>
    <property type="molecule type" value="Genomic_DNA"/>
</dbReference>
<dbReference type="Proteomes" id="UP000440578">
    <property type="component" value="Unassembled WGS sequence"/>
</dbReference>
<dbReference type="GO" id="GO:0008233">
    <property type="term" value="F:peptidase activity"/>
    <property type="evidence" value="ECO:0007669"/>
    <property type="project" value="UniProtKB-KW"/>
</dbReference>
<evidence type="ECO:0000256" key="10">
    <source>
        <dbReference type="ARBA" id="ARBA00080645"/>
    </source>
</evidence>
<name>A0A6A4VZ32_AMPAM</name>
<evidence type="ECO:0000313" key="16">
    <source>
        <dbReference type="Proteomes" id="UP000440578"/>
    </source>
</evidence>
<dbReference type="InterPro" id="IPR029055">
    <property type="entry name" value="Ntn_hydrolases_N"/>
</dbReference>
<keyword evidence="4" id="KW-0068">Autocatalytic cleavage</keyword>
<evidence type="ECO:0000256" key="12">
    <source>
        <dbReference type="PIRSR" id="PIRSR600246-2"/>
    </source>
</evidence>
<feature type="chain" id="PRO_5036168136" description="N(4)-(beta-N-acetylglucosaminyl)-L-asparaginase" evidence="14">
    <location>
        <begin position="20"/>
        <end position="336"/>
    </location>
</feature>
<feature type="site" description="Cleavage; by autolysis" evidence="13">
    <location>
        <begin position="199"/>
        <end position="200"/>
    </location>
</feature>
<evidence type="ECO:0000256" key="14">
    <source>
        <dbReference type="SAM" id="SignalP"/>
    </source>
</evidence>
<dbReference type="CDD" id="cd04513">
    <property type="entry name" value="Glycosylasparaginase"/>
    <property type="match status" value="1"/>
</dbReference>